<dbReference type="InterPro" id="IPR004827">
    <property type="entry name" value="bZIP"/>
</dbReference>
<keyword evidence="4 10" id="KW-0863">Zinc-finger</keyword>
<proteinExistence type="predicted"/>
<keyword evidence="3" id="KW-0677">Repeat</keyword>
<evidence type="ECO:0000313" key="14">
    <source>
        <dbReference type="EMBL" id="CAL4107215.1"/>
    </source>
</evidence>
<evidence type="ECO:0000259" key="12">
    <source>
        <dbReference type="PROSITE" id="PS50157"/>
    </source>
</evidence>
<dbReference type="Gene3D" id="3.30.160.60">
    <property type="entry name" value="Classic Zinc Finger"/>
    <property type="match status" value="1"/>
</dbReference>
<dbReference type="Gene3D" id="1.20.5.170">
    <property type="match status" value="1"/>
</dbReference>
<protein>
    <recommendedName>
        <fullName evidence="16">Cyclic AMP-dependent transcription factor ATF-2</fullName>
    </recommendedName>
</protein>
<evidence type="ECO:0000256" key="8">
    <source>
        <dbReference type="ARBA" id="ARBA00023163"/>
    </source>
</evidence>
<feature type="domain" description="C2H2-type" evidence="12">
    <location>
        <begin position="8"/>
        <end position="32"/>
    </location>
</feature>
<feature type="region of interest" description="Disordered" evidence="11">
    <location>
        <begin position="378"/>
        <end position="430"/>
    </location>
</feature>
<keyword evidence="15" id="KW-1185">Reference proteome</keyword>
<feature type="domain" description="BZIP" evidence="13">
    <location>
        <begin position="426"/>
        <end position="489"/>
    </location>
</feature>
<dbReference type="InterPro" id="IPR051027">
    <property type="entry name" value="bZIP_transcription_factors"/>
</dbReference>
<evidence type="ECO:0000256" key="1">
    <source>
        <dbReference type="ARBA" id="ARBA00004123"/>
    </source>
</evidence>
<sequence>MGEVDKPFSCPQPGCGMSFTNEDHLTVHRRRHEMMHLTVPGDHHTSSLVKHSGFIIDQTPTPTRFLRQCEEVGLFQDLNPFDEQFRRASLSRSTHSINESLEVGTGGSLDTPRILPLADSDETISSTSRDDLNLSVAHAAGSISTSHYYTTTHRHTTRPQTSIRISSPGCEADVEGGEQLRLNVSSAAEAAAANTTSVISTPTPVITAGPSVTHSLDVQLSGDKLSGSYQIPLHHSQTNTLCTSPSNVPPSPSATVLQLLLRLPNGQAIPVEIPATPVANKNHSGSVVASLSEPAPTVNSNAISTNPNNATGAMTNIFASGDHQVPQQPSLAKMKLKAALASSNTAARPGASRNSRANTADRIAEMTMKKRDIAEMLSSDEDDNDESCDSMSASSQSTCTMVSAIGPDGQRIERRRRHSSADDDPAEKRRKFLERNRAAAIRCREKKKKWIETLACKSDELGYINQKLQTEVGTLRAEVAALKSMLLQHKDCPVTLAMQGECKNEADSVAQFHTVVNPSISQANSYSNSSSSPPGLGHKTRTRSLSMPSIPSSASSPVAPLTLNPITYPNTNNTVHYAISNASSSSTVSSTTKVVSISSNITPMNLSNSMCSTQQPIMHAGTITHTAPVSIMKMSPARVASPKSSGAYHMMAGSPGMTQLGEVTILGSGELMSSDGQSRVIQDGTSNIFVATRSPTFQQISQQQHSNATNIILPAHSPASIPTRTANVMLAAHSPNNNIHLSSATKETHVPQLLNLSINNNKHSSAILRKKH</sequence>
<evidence type="ECO:0000256" key="2">
    <source>
        <dbReference type="ARBA" id="ARBA00022723"/>
    </source>
</evidence>
<keyword evidence="9" id="KW-0539">Nucleus</keyword>
<dbReference type="PROSITE" id="PS50157">
    <property type="entry name" value="ZINC_FINGER_C2H2_2"/>
    <property type="match status" value="1"/>
</dbReference>
<evidence type="ECO:0008006" key="16">
    <source>
        <dbReference type="Google" id="ProtNLM"/>
    </source>
</evidence>
<keyword evidence="5" id="KW-0862">Zinc</keyword>
<feature type="region of interest" description="Disordered" evidence="11">
    <location>
        <begin position="521"/>
        <end position="556"/>
    </location>
</feature>
<dbReference type="Pfam" id="PF00170">
    <property type="entry name" value="bZIP_1"/>
    <property type="match status" value="1"/>
</dbReference>
<dbReference type="InterPro" id="IPR046347">
    <property type="entry name" value="bZIP_sf"/>
</dbReference>
<evidence type="ECO:0000256" key="3">
    <source>
        <dbReference type="ARBA" id="ARBA00022737"/>
    </source>
</evidence>
<evidence type="ECO:0000256" key="11">
    <source>
        <dbReference type="SAM" id="MobiDB-lite"/>
    </source>
</evidence>
<dbReference type="PROSITE" id="PS50217">
    <property type="entry name" value="BZIP"/>
    <property type="match status" value="1"/>
</dbReference>
<dbReference type="FunFam" id="3.30.160.60:FF:000100">
    <property type="entry name" value="Zinc finger 45-like"/>
    <property type="match status" value="1"/>
</dbReference>
<evidence type="ECO:0000256" key="10">
    <source>
        <dbReference type="PROSITE-ProRule" id="PRU00042"/>
    </source>
</evidence>
<evidence type="ECO:0000313" key="15">
    <source>
        <dbReference type="Proteomes" id="UP001497623"/>
    </source>
</evidence>
<feature type="region of interest" description="Disordered" evidence="11">
    <location>
        <begin position="342"/>
        <end position="363"/>
    </location>
</feature>
<keyword evidence="7" id="KW-0238">DNA-binding</keyword>
<dbReference type="Proteomes" id="UP001497623">
    <property type="component" value="Unassembled WGS sequence"/>
</dbReference>
<evidence type="ECO:0000256" key="4">
    <source>
        <dbReference type="ARBA" id="ARBA00022771"/>
    </source>
</evidence>
<dbReference type="GO" id="GO:0008270">
    <property type="term" value="F:zinc ion binding"/>
    <property type="evidence" value="ECO:0007669"/>
    <property type="project" value="UniProtKB-KW"/>
</dbReference>
<dbReference type="GO" id="GO:0003700">
    <property type="term" value="F:DNA-binding transcription factor activity"/>
    <property type="evidence" value="ECO:0007669"/>
    <property type="project" value="InterPro"/>
</dbReference>
<keyword evidence="8" id="KW-0804">Transcription</keyword>
<dbReference type="CDD" id="cd14687">
    <property type="entry name" value="bZIP_ATF2"/>
    <property type="match status" value="1"/>
</dbReference>
<feature type="compositionally biased region" description="Low complexity" evidence="11">
    <location>
        <begin position="521"/>
        <end position="532"/>
    </location>
</feature>
<dbReference type="PANTHER" id="PTHR19304">
    <property type="entry name" value="CYCLIC-AMP RESPONSE ELEMENT BINDING PROTEIN"/>
    <property type="match status" value="1"/>
</dbReference>
<evidence type="ECO:0000256" key="6">
    <source>
        <dbReference type="ARBA" id="ARBA00023015"/>
    </source>
</evidence>
<dbReference type="GO" id="GO:0003677">
    <property type="term" value="F:DNA binding"/>
    <property type="evidence" value="ECO:0007669"/>
    <property type="project" value="UniProtKB-KW"/>
</dbReference>
<dbReference type="AlphaFoldDB" id="A0AAV2R203"/>
<comment type="caution">
    <text evidence="14">The sequence shown here is derived from an EMBL/GenBank/DDBJ whole genome shotgun (WGS) entry which is preliminary data.</text>
</comment>
<evidence type="ECO:0000256" key="9">
    <source>
        <dbReference type="ARBA" id="ARBA00023242"/>
    </source>
</evidence>
<dbReference type="InterPro" id="IPR013087">
    <property type="entry name" value="Znf_C2H2_type"/>
</dbReference>
<accession>A0AAV2R203</accession>
<gene>
    <name evidence="14" type="ORF">MNOR_LOCUS18510</name>
</gene>
<dbReference type="SUPFAM" id="SSF57959">
    <property type="entry name" value="Leucine zipper domain"/>
    <property type="match status" value="1"/>
</dbReference>
<comment type="subcellular location">
    <subcellularLocation>
        <location evidence="1">Nucleus</location>
    </subcellularLocation>
</comment>
<organism evidence="14 15">
    <name type="scientific">Meganyctiphanes norvegica</name>
    <name type="common">Northern krill</name>
    <name type="synonym">Thysanopoda norvegica</name>
    <dbReference type="NCBI Taxonomy" id="48144"/>
    <lineage>
        <taxon>Eukaryota</taxon>
        <taxon>Metazoa</taxon>
        <taxon>Ecdysozoa</taxon>
        <taxon>Arthropoda</taxon>
        <taxon>Crustacea</taxon>
        <taxon>Multicrustacea</taxon>
        <taxon>Malacostraca</taxon>
        <taxon>Eumalacostraca</taxon>
        <taxon>Eucarida</taxon>
        <taxon>Euphausiacea</taxon>
        <taxon>Euphausiidae</taxon>
        <taxon>Meganyctiphanes</taxon>
    </lineage>
</organism>
<dbReference type="SMART" id="SM00355">
    <property type="entry name" value="ZnF_C2H2"/>
    <property type="match status" value="1"/>
</dbReference>
<evidence type="ECO:0000256" key="7">
    <source>
        <dbReference type="ARBA" id="ARBA00023125"/>
    </source>
</evidence>
<dbReference type="SMART" id="SM00338">
    <property type="entry name" value="BRLZ"/>
    <property type="match status" value="1"/>
</dbReference>
<evidence type="ECO:0000256" key="5">
    <source>
        <dbReference type="ARBA" id="ARBA00022833"/>
    </source>
</evidence>
<evidence type="ECO:0000259" key="13">
    <source>
        <dbReference type="PROSITE" id="PS50217"/>
    </source>
</evidence>
<name>A0AAV2R203_MEGNR</name>
<keyword evidence="2" id="KW-0479">Metal-binding</keyword>
<dbReference type="InterPro" id="IPR036236">
    <property type="entry name" value="Znf_C2H2_sf"/>
</dbReference>
<dbReference type="PROSITE" id="PS00028">
    <property type="entry name" value="ZINC_FINGER_C2H2_1"/>
    <property type="match status" value="1"/>
</dbReference>
<reference evidence="14 15" key="1">
    <citation type="submission" date="2024-05" db="EMBL/GenBank/DDBJ databases">
        <authorList>
            <person name="Wallberg A."/>
        </authorList>
    </citation>
    <scope>NUCLEOTIDE SEQUENCE [LARGE SCALE GENOMIC DNA]</scope>
</reference>
<keyword evidence="6" id="KW-0805">Transcription regulation</keyword>
<feature type="compositionally biased region" description="Acidic residues" evidence="11">
    <location>
        <begin position="378"/>
        <end position="388"/>
    </location>
</feature>
<dbReference type="EMBL" id="CAXKWB010013287">
    <property type="protein sequence ID" value="CAL4107215.1"/>
    <property type="molecule type" value="Genomic_DNA"/>
</dbReference>
<feature type="compositionally biased region" description="Low complexity" evidence="11">
    <location>
        <begin position="544"/>
        <end position="556"/>
    </location>
</feature>
<dbReference type="PROSITE" id="PS00036">
    <property type="entry name" value="BZIP_BASIC"/>
    <property type="match status" value="1"/>
</dbReference>
<dbReference type="GO" id="GO:0005634">
    <property type="term" value="C:nucleus"/>
    <property type="evidence" value="ECO:0007669"/>
    <property type="project" value="UniProtKB-SubCell"/>
</dbReference>
<dbReference type="FunFam" id="1.20.5.170:FF:000010">
    <property type="entry name" value="Cyclic AMP-dependent transcription factor ATF-2"/>
    <property type="match status" value="1"/>
</dbReference>
<dbReference type="SUPFAM" id="SSF57667">
    <property type="entry name" value="beta-beta-alpha zinc fingers"/>
    <property type="match status" value="1"/>
</dbReference>